<evidence type="ECO:0000313" key="2">
    <source>
        <dbReference type="Proteomes" id="UP000092503"/>
    </source>
</evidence>
<dbReference type="Proteomes" id="UP000092503">
    <property type="component" value="Unassembled WGS sequence"/>
</dbReference>
<evidence type="ECO:0000313" key="1">
    <source>
        <dbReference type="EMBL" id="SBV49720.1"/>
    </source>
</evidence>
<protein>
    <submittedName>
        <fullName evidence="1">Uncharacterized protein</fullName>
    </submittedName>
</protein>
<reference evidence="1 2" key="1">
    <citation type="submission" date="2016-06" db="EMBL/GenBank/DDBJ databases">
        <authorList>
            <person name="Kjaerup R.B."/>
            <person name="Dalgaard T.S."/>
            <person name="Juul-Madsen H.R."/>
        </authorList>
    </citation>
    <scope>NUCLEOTIDE SEQUENCE [LARGE SCALE GENOMIC DNA]</scope>
    <source>
        <strain evidence="1">LMG947</strain>
    </source>
</reference>
<sequence length="56" mass="5732">MRDQRASGRRTQLRAAASSECNGAGAVDACPATAAAQARRGVHAIHLTGGRCRAQA</sequence>
<accession>A0A1C3NH30</accession>
<organism evidence="1 2">
    <name type="scientific">Xanthomonas bromi</name>
    <dbReference type="NCBI Taxonomy" id="56449"/>
    <lineage>
        <taxon>Bacteria</taxon>
        <taxon>Pseudomonadati</taxon>
        <taxon>Pseudomonadota</taxon>
        <taxon>Gammaproteobacteria</taxon>
        <taxon>Lysobacterales</taxon>
        <taxon>Lysobacteraceae</taxon>
        <taxon>Xanthomonas</taxon>
    </lineage>
</organism>
<dbReference type="AlphaFoldDB" id="A0A1C3NH30"/>
<dbReference type="STRING" id="56449.XBLMG947_0492"/>
<name>A0A1C3NH30_9XANT</name>
<proteinExistence type="predicted"/>
<gene>
    <name evidence="1" type="ORF">XBLMG947_0492</name>
</gene>
<dbReference type="EMBL" id="FLTX01000006">
    <property type="protein sequence ID" value="SBV49720.1"/>
    <property type="molecule type" value="Genomic_DNA"/>
</dbReference>